<evidence type="ECO:0000313" key="3">
    <source>
        <dbReference type="Proteomes" id="UP001595444"/>
    </source>
</evidence>
<reference evidence="3" key="1">
    <citation type="journal article" date="2019" name="Int. J. Syst. Evol. Microbiol.">
        <title>The Global Catalogue of Microorganisms (GCM) 10K type strain sequencing project: providing services to taxonomists for standard genome sequencing and annotation.</title>
        <authorList>
            <consortium name="The Broad Institute Genomics Platform"/>
            <consortium name="The Broad Institute Genome Sequencing Center for Infectious Disease"/>
            <person name="Wu L."/>
            <person name="Ma J."/>
        </authorList>
    </citation>
    <scope>NUCLEOTIDE SEQUENCE [LARGE SCALE GENOMIC DNA]</scope>
    <source>
        <strain evidence="3">KCTC 62164</strain>
    </source>
</reference>
<organism evidence="2 3">
    <name type="scientific">Kordiimonas pumila</name>
    <dbReference type="NCBI Taxonomy" id="2161677"/>
    <lineage>
        <taxon>Bacteria</taxon>
        <taxon>Pseudomonadati</taxon>
        <taxon>Pseudomonadota</taxon>
        <taxon>Alphaproteobacteria</taxon>
        <taxon>Kordiimonadales</taxon>
        <taxon>Kordiimonadaceae</taxon>
        <taxon>Kordiimonas</taxon>
    </lineage>
</organism>
<dbReference type="RefSeq" id="WP_194214539.1">
    <property type="nucleotide sequence ID" value="NZ_CP061205.1"/>
</dbReference>
<dbReference type="Gene3D" id="3.40.50.1110">
    <property type="entry name" value="SGNH hydrolase"/>
    <property type="match status" value="1"/>
</dbReference>
<dbReference type="InterPro" id="IPR036514">
    <property type="entry name" value="SGNH_hydro_sf"/>
</dbReference>
<dbReference type="PANTHER" id="PTHR30383">
    <property type="entry name" value="THIOESTERASE 1/PROTEASE 1/LYSOPHOSPHOLIPASE L1"/>
    <property type="match status" value="1"/>
</dbReference>
<comment type="caution">
    <text evidence="2">The sequence shown here is derived from an EMBL/GenBank/DDBJ whole genome shotgun (WGS) entry which is preliminary data.</text>
</comment>
<accession>A0ABV7DAK0</accession>
<sequence length="198" mass="21493">MKICFFGDSFTNGTGDEACLGWAGRVCLAGRSAGKDITYYNMGVRGDTSADILARWQQEANRRLPKGEKCGLVFSFGTNDCAAGEDGRARLPQTDRLKNARAVLVAAPKVWPTLMVGPVPVINDETANKRIADLSRQMGALAKAHKVPYLEVFDAIRDNQPWQEECSKGDGTHPGSAGYALIADMVAAWPAWQDWMAA</sequence>
<dbReference type="InterPro" id="IPR013830">
    <property type="entry name" value="SGNH_hydro"/>
</dbReference>
<dbReference type="Pfam" id="PF13472">
    <property type="entry name" value="Lipase_GDSL_2"/>
    <property type="match status" value="1"/>
</dbReference>
<protein>
    <submittedName>
        <fullName evidence="2">GDSL-type esterase/lipase family protein</fullName>
    </submittedName>
</protein>
<dbReference type="EMBL" id="JBHRSL010000028">
    <property type="protein sequence ID" value="MFC3053637.1"/>
    <property type="molecule type" value="Genomic_DNA"/>
</dbReference>
<dbReference type="Proteomes" id="UP001595444">
    <property type="component" value="Unassembled WGS sequence"/>
</dbReference>
<proteinExistence type="predicted"/>
<evidence type="ECO:0000259" key="1">
    <source>
        <dbReference type="Pfam" id="PF13472"/>
    </source>
</evidence>
<dbReference type="PANTHER" id="PTHR30383:SF5">
    <property type="entry name" value="SGNH HYDROLASE-TYPE ESTERASE DOMAIN-CONTAINING PROTEIN"/>
    <property type="match status" value="1"/>
</dbReference>
<name>A0ABV7DAK0_9PROT</name>
<gene>
    <name evidence="2" type="ORF">ACFOKA_17185</name>
</gene>
<dbReference type="SUPFAM" id="SSF52266">
    <property type="entry name" value="SGNH hydrolase"/>
    <property type="match status" value="1"/>
</dbReference>
<keyword evidence="3" id="KW-1185">Reference proteome</keyword>
<evidence type="ECO:0000313" key="2">
    <source>
        <dbReference type="EMBL" id="MFC3053637.1"/>
    </source>
</evidence>
<feature type="domain" description="SGNH hydrolase-type esterase" evidence="1">
    <location>
        <begin position="5"/>
        <end position="181"/>
    </location>
</feature>
<dbReference type="InterPro" id="IPR051532">
    <property type="entry name" value="Ester_Hydrolysis_Enzymes"/>
</dbReference>